<proteinExistence type="predicted"/>
<evidence type="ECO:0008006" key="5">
    <source>
        <dbReference type="Google" id="ProtNLM"/>
    </source>
</evidence>
<evidence type="ECO:0000256" key="2">
    <source>
        <dbReference type="ARBA" id="ARBA00022525"/>
    </source>
</evidence>
<keyword evidence="2" id="KW-0964">Secreted</keyword>
<organism evidence="3 4">
    <name type="scientific">Zavarzinia aquatilis</name>
    <dbReference type="NCBI Taxonomy" id="2211142"/>
    <lineage>
        <taxon>Bacteria</taxon>
        <taxon>Pseudomonadati</taxon>
        <taxon>Pseudomonadota</taxon>
        <taxon>Alphaproteobacteria</taxon>
        <taxon>Rhodospirillales</taxon>
        <taxon>Zavarziniaceae</taxon>
        <taxon>Zavarzinia</taxon>
    </lineage>
</organism>
<dbReference type="InterPro" id="IPR050557">
    <property type="entry name" value="RTX_toxin/Mannuronan_C5-epim"/>
</dbReference>
<dbReference type="SUPFAM" id="SSF51120">
    <property type="entry name" value="beta-Roll"/>
    <property type="match status" value="6"/>
</dbReference>
<sequence>MANFTGTNGADVYGGTTGNDTIRGLGGDDELYGDAGNDTIDGGDGDDLIGGGAGTDRLIGGNGDDTYVLDEDTVDTIVESATGGFDTVVSFFDYTLPLNIEGLYLYAGTRGDGNDQQNVLMANDRGNRLYGHGGDDGLLGGAGNDYLDGGAGNDEMEGGAGDDTYVIDSTGDLARDSAGLDTALISATWAAGEGIENLVLQGTSGIRAVGNALGNKITGNAGANTLDGRDGDDTLLGGDGDDKLLGGNGTDILDGGAGKDGLDGGAGDDTLKGDLGDDTLTGGIGKDALDGGDGDDILNGGDGDDTLNGGIGLDTLIGGIGKDTLDGGDGDDILNGGDGDDTLKGGLGDDTLKGGKGNDTYYVGADGTSPDVVSEAGGDGIDTVIADRDYTLGAGIEKLVLRAGTVGAGNADNNTISGNSGSNRLLGNAGDDTISGGDGKDLLYGGAGADRLNGGVGVDKIFGEDGNDTLIVSSPAHLLAGEVYDGGAGTDTLDVVAFGDGQQVDFSGVSIRNMEILTSSGILTMSLKTLKSFDTIRAAAIQLTEGGRINLSGLSLQLSSVVAYQTNLLLSNTATVVNLGLLDAPAYPYEMLSVAGGDGNDEITAGRSWSKMTISGGGGNDILKGGVDIASTVLDGGDGDDRLYGTTGSTTLVGGTGKDMIRGGSGDDTIMILKGDLVAGEVYDGGDGIDWVIPYFQQSQQVATFDFSGVTFRNVEGLKAQNTTLNISVADIGQFDRVYIPNILKLTSGGVLDIGSDTLFYAMRVQFSNHSTTLDMRQDAGATNKVTVFYVSGGTGNDTIYGNAIAQDISGGSGMDTIDGGGGADRLTGGAGLDTFVFGRGSDIDSLLDFENGKDRIDVSAFGFHSLDDLRAAGGQVKQQGADTLITFDADSNDGILLLNTAVAAIDTGDFLFA</sequence>
<evidence type="ECO:0000313" key="4">
    <source>
        <dbReference type="Proteomes" id="UP000245461"/>
    </source>
</evidence>
<dbReference type="GO" id="GO:0005509">
    <property type="term" value="F:calcium ion binding"/>
    <property type="evidence" value="ECO:0007669"/>
    <property type="project" value="InterPro"/>
</dbReference>
<dbReference type="Pfam" id="PF00353">
    <property type="entry name" value="HemolysinCabind"/>
    <property type="match status" value="11"/>
</dbReference>
<comment type="subcellular location">
    <subcellularLocation>
        <location evidence="1">Secreted</location>
    </subcellularLocation>
</comment>
<dbReference type="PANTHER" id="PTHR38340">
    <property type="entry name" value="S-LAYER PROTEIN"/>
    <property type="match status" value="1"/>
</dbReference>
<dbReference type="Gene3D" id="2.150.10.10">
    <property type="entry name" value="Serralysin-like metalloprotease, C-terminal"/>
    <property type="match status" value="7"/>
</dbReference>
<name>A0A317DTW6_9PROT</name>
<dbReference type="InterPro" id="IPR001343">
    <property type="entry name" value="Hemolysn_Ca-bd"/>
</dbReference>
<protein>
    <recommendedName>
        <fullName evidence="5">Calcium-binding protein</fullName>
    </recommendedName>
</protein>
<dbReference type="PANTHER" id="PTHR38340:SF1">
    <property type="entry name" value="S-LAYER PROTEIN"/>
    <property type="match status" value="1"/>
</dbReference>
<dbReference type="AlphaFoldDB" id="A0A317DTW6"/>
<dbReference type="OrthoDB" id="9773411at2"/>
<dbReference type="PRINTS" id="PR00313">
    <property type="entry name" value="CABNDNGRPT"/>
</dbReference>
<evidence type="ECO:0000256" key="1">
    <source>
        <dbReference type="ARBA" id="ARBA00004613"/>
    </source>
</evidence>
<dbReference type="GO" id="GO:0005576">
    <property type="term" value="C:extracellular region"/>
    <property type="evidence" value="ECO:0007669"/>
    <property type="project" value="UniProtKB-SubCell"/>
</dbReference>
<keyword evidence="4" id="KW-1185">Reference proteome</keyword>
<dbReference type="InterPro" id="IPR011049">
    <property type="entry name" value="Serralysin-like_metalloprot_C"/>
</dbReference>
<dbReference type="InterPro" id="IPR018511">
    <property type="entry name" value="Hemolysin-typ_Ca-bd_CS"/>
</dbReference>
<dbReference type="Proteomes" id="UP000245461">
    <property type="component" value="Unassembled WGS sequence"/>
</dbReference>
<dbReference type="PROSITE" id="PS00330">
    <property type="entry name" value="HEMOLYSIN_CALCIUM"/>
    <property type="match status" value="13"/>
</dbReference>
<evidence type="ECO:0000313" key="3">
    <source>
        <dbReference type="EMBL" id="PWR18119.1"/>
    </source>
</evidence>
<comment type="caution">
    <text evidence="3">The sequence shown here is derived from an EMBL/GenBank/DDBJ whole genome shotgun (WGS) entry which is preliminary data.</text>
</comment>
<gene>
    <name evidence="3" type="ORF">DKG74_19935</name>
</gene>
<dbReference type="RefSeq" id="WP_109907938.1">
    <property type="nucleotide sequence ID" value="NZ_QGLE01000017.1"/>
</dbReference>
<reference evidence="3 4" key="1">
    <citation type="submission" date="2018-05" db="EMBL/GenBank/DDBJ databases">
        <title>Zavarzinia sp. HR-AS.</title>
        <authorList>
            <person name="Lee Y."/>
            <person name="Jeon C.O."/>
        </authorList>
    </citation>
    <scope>NUCLEOTIDE SEQUENCE [LARGE SCALE GENOMIC DNA]</scope>
    <source>
        <strain evidence="3 4">HR-AS</strain>
    </source>
</reference>
<dbReference type="EMBL" id="QGLE01000017">
    <property type="protein sequence ID" value="PWR18119.1"/>
    <property type="molecule type" value="Genomic_DNA"/>
</dbReference>
<accession>A0A317DTW6</accession>